<feature type="compositionally biased region" description="Basic residues" evidence="6">
    <location>
        <begin position="230"/>
        <end position="240"/>
    </location>
</feature>
<protein>
    <submittedName>
        <fullName evidence="8">Scarecrow-like protein 14</fullName>
    </submittedName>
</protein>
<comment type="similarity">
    <text evidence="5">Belongs to the GRAS family.</text>
</comment>
<feature type="region of interest" description="Disordered" evidence="6">
    <location>
        <begin position="51"/>
        <end position="74"/>
    </location>
</feature>
<evidence type="ECO:0000313" key="7">
    <source>
        <dbReference type="Proteomes" id="UP001652623"/>
    </source>
</evidence>
<evidence type="ECO:0000256" key="1">
    <source>
        <dbReference type="ARBA" id="ARBA00004123"/>
    </source>
</evidence>
<feature type="compositionally biased region" description="Low complexity" evidence="6">
    <location>
        <begin position="56"/>
        <end position="67"/>
    </location>
</feature>
<comment type="caution">
    <text evidence="5">Lacks conserved residue(s) required for the propagation of feature annotation.</text>
</comment>
<feature type="region of interest" description="VHIID" evidence="5">
    <location>
        <begin position="395"/>
        <end position="460"/>
    </location>
</feature>
<reference evidence="8" key="1">
    <citation type="submission" date="2025-08" db="UniProtKB">
        <authorList>
            <consortium name="RefSeq"/>
        </authorList>
    </citation>
    <scope>IDENTIFICATION</scope>
    <source>
        <tissue evidence="8">Seedling</tissue>
    </source>
</reference>
<feature type="region of interest" description="Leucine repeat II (LRII)" evidence="5">
    <location>
        <begin position="476"/>
        <end position="508"/>
    </location>
</feature>
<keyword evidence="2" id="KW-0805">Transcription regulation</keyword>
<dbReference type="PANTHER" id="PTHR31636">
    <property type="entry name" value="OSJNBA0084A10.13 PROTEIN-RELATED"/>
    <property type="match status" value="1"/>
</dbReference>
<feature type="short sequence motif" description="VHIID" evidence="5">
    <location>
        <begin position="426"/>
        <end position="430"/>
    </location>
</feature>
<feature type="region of interest" description="SAW" evidence="5">
    <location>
        <begin position="614"/>
        <end position="689"/>
    </location>
</feature>
<evidence type="ECO:0000256" key="4">
    <source>
        <dbReference type="ARBA" id="ARBA00023242"/>
    </source>
</evidence>
<dbReference type="RefSeq" id="XP_048324872.2">
    <property type="nucleotide sequence ID" value="XM_048468915.2"/>
</dbReference>
<name>A0ABM3IB73_ZIZJJ</name>
<accession>A0ABM3IB73</accession>
<keyword evidence="3" id="KW-0804">Transcription</keyword>
<evidence type="ECO:0000256" key="2">
    <source>
        <dbReference type="ARBA" id="ARBA00023015"/>
    </source>
</evidence>
<keyword evidence="4" id="KW-0539">Nucleus</keyword>
<dbReference type="Pfam" id="PF03514">
    <property type="entry name" value="GRAS"/>
    <property type="match status" value="1"/>
</dbReference>
<evidence type="ECO:0000256" key="5">
    <source>
        <dbReference type="PROSITE-ProRule" id="PRU01191"/>
    </source>
</evidence>
<keyword evidence="7" id="KW-1185">Reference proteome</keyword>
<evidence type="ECO:0000313" key="8">
    <source>
        <dbReference type="RefSeq" id="XP_048324872.2"/>
    </source>
</evidence>
<dbReference type="PROSITE" id="PS50985">
    <property type="entry name" value="GRAS"/>
    <property type="match status" value="1"/>
</dbReference>
<organism evidence="7 8">
    <name type="scientific">Ziziphus jujuba</name>
    <name type="common">Chinese jujube</name>
    <name type="synonym">Ziziphus sativa</name>
    <dbReference type="NCBI Taxonomy" id="326968"/>
    <lineage>
        <taxon>Eukaryota</taxon>
        <taxon>Viridiplantae</taxon>
        <taxon>Streptophyta</taxon>
        <taxon>Embryophyta</taxon>
        <taxon>Tracheophyta</taxon>
        <taxon>Spermatophyta</taxon>
        <taxon>Magnoliopsida</taxon>
        <taxon>eudicotyledons</taxon>
        <taxon>Gunneridae</taxon>
        <taxon>Pentapetalae</taxon>
        <taxon>rosids</taxon>
        <taxon>fabids</taxon>
        <taxon>Rosales</taxon>
        <taxon>Rhamnaceae</taxon>
        <taxon>Paliureae</taxon>
        <taxon>Ziziphus</taxon>
    </lineage>
</organism>
<evidence type="ECO:0000256" key="6">
    <source>
        <dbReference type="SAM" id="MobiDB-lite"/>
    </source>
</evidence>
<evidence type="ECO:0000256" key="3">
    <source>
        <dbReference type="ARBA" id="ARBA00023163"/>
    </source>
</evidence>
<gene>
    <name evidence="8" type="primary">LOC107411030</name>
</gene>
<feature type="region of interest" description="Disordered" evidence="6">
    <location>
        <begin position="225"/>
        <end position="264"/>
    </location>
</feature>
<comment type="subcellular location">
    <subcellularLocation>
        <location evidence="1">Nucleus</location>
    </subcellularLocation>
</comment>
<dbReference type="InterPro" id="IPR005202">
    <property type="entry name" value="TF_GRAS"/>
</dbReference>
<dbReference type="Proteomes" id="UP001652623">
    <property type="component" value="Chromosome 10"/>
</dbReference>
<proteinExistence type="inferred from homology"/>
<sequence>MDTLLEGLPGSVNRFRFDHDSTLGYSNQNLAHEFKVEHKFNGSHFSPDDLEIPCDSSSSPSSGSSSSDADYPENSQDFSPAVLKYINEMLMEEEDLEVKPCMLQDCLALQAAEKSLYEVIGQNYPSSFNQSLSVCSSKRVDSEGGFDQHEFESSFIQNSLTDSPPVDSLLVLDSPPVDSLLVLDSFSETNYVDHFNEGIKEARKFLPNRKVEIIDLESSTPLKVDERYKSKSISKGKKNHHREDGDADQQGRSNKHSAVSPDSYEPQEMFDKVLLCQNGHPDLESCADDNDKIGEKGKLLTKGSSSKKSRQKKLEVVDLWSLLNQCAQAVANYDQKTANLLLQQIKQHSSPYGDGTQRLAHYFANGLEVRLVGGSPLYMTYVSNGTSAADILKAYHAYITACPFKRMSNIFANRTIAKLAAKATRLHIIDFGILYGYQWPCLIQGLSVRSGGPPMLRVTGIEFPQPGFRPSERVEETGRRLANYCKRFNVPFEYHVIAKKWETIRYEDLKIDRDEFIAVNCIYRMRNIPDETVLEDSPRDTVLKLIKRINPDIFIHGVVNGTYNTPFFLTRFREALYHFSALFDMFEASLSTEDQDRLRFEKEVFGKDVMNVIACEGLQRVERPETYKQWQVRNVRAGFKQVPLDREIVKKVKNMVRSEYHKDFVVDEDGMWMLQGWKGRIIKAISCWKAA</sequence>
<dbReference type="GeneID" id="107411030"/>